<feature type="domain" description="CRAL-TRIO" evidence="1">
    <location>
        <begin position="186"/>
        <end position="328"/>
    </location>
</feature>
<dbReference type="PANTHER" id="PTHR46590:SF1">
    <property type="entry name" value="PHOSPHATIDYLINOSITOL TRANSFER PROTEIN CSR1"/>
    <property type="match status" value="1"/>
</dbReference>
<organism evidence="2 3">
    <name type="scientific">Coemansia javaensis</name>
    <dbReference type="NCBI Taxonomy" id="2761396"/>
    <lineage>
        <taxon>Eukaryota</taxon>
        <taxon>Fungi</taxon>
        <taxon>Fungi incertae sedis</taxon>
        <taxon>Zoopagomycota</taxon>
        <taxon>Kickxellomycotina</taxon>
        <taxon>Kickxellomycetes</taxon>
        <taxon>Kickxellales</taxon>
        <taxon>Kickxellaceae</taxon>
        <taxon>Coemansia</taxon>
    </lineage>
</organism>
<dbReference type="AlphaFoldDB" id="A0A9W8H4H1"/>
<dbReference type="Gene3D" id="3.40.525.10">
    <property type="entry name" value="CRAL-TRIO lipid binding domain"/>
    <property type="match status" value="1"/>
</dbReference>
<evidence type="ECO:0000313" key="2">
    <source>
        <dbReference type="EMBL" id="KAJ2778473.1"/>
    </source>
</evidence>
<dbReference type="SUPFAM" id="SSF52087">
    <property type="entry name" value="CRAL/TRIO domain"/>
    <property type="match status" value="1"/>
</dbReference>
<dbReference type="InterPro" id="IPR001251">
    <property type="entry name" value="CRAL-TRIO_dom"/>
</dbReference>
<dbReference type="SUPFAM" id="SSF46938">
    <property type="entry name" value="CRAL/TRIO N-terminal domain"/>
    <property type="match status" value="1"/>
</dbReference>
<reference evidence="2" key="1">
    <citation type="submission" date="2022-07" db="EMBL/GenBank/DDBJ databases">
        <title>Phylogenomic reconstructions and comparative analyses of Kickxellomycotina fungi.</title>
        <authorList>
            <person name="Reynolds N.K."/>
            <person name="Stajich J.E."/>
            <person name="Barry K."/>
            <person name="Grigoriev I.V."/>
            <person name="Crous P."/>
            <person name="Smith M.E."/>
        </authorList>
    </citation>
    <scope>NUCLEOTIDE SEQUENCE</scope>
    <source>
        <strain evidence="2">NBRC 105414</strain>
    </source>
</reference>
<gene>
    <name evidence="2" type="primary">CSR1_3</name>
    <name evidence="2" type="ORF">H4R18_004571</name>
</gene>
<dbReference type="OrthoDB" id="43460at2759"/>
<sequence>MTVCDIPEAQEQYKAGKKSVGGAVGDLDSVQEAALRELWGRVLAHFDATADAPIAVDSSLARLDGPADGDAERAADARHQTVRDKLHLDGAREAVVPATFAPLFGDPADSRRFSHAFWQACMRVPTPDAYLLAFLRVAGWSADVAFGRVVAAVTQRARQEVDRLMWDGDLGISHGLMVRGLSTTAGRDRFGYPVYIVTVRANNPRARSDDAVRKYAAYALEKLAIGARRAGRATLLYDFTDFKLENVDTAFTKTVITRIAELYPQTISATLLFVNSWLFTGIWKVLRGWMDQAVARRTVVVKDAAALATFVDRNQIVASMGGGLEYTYQYAYPTRAENAAMFDAAGRAAAEAAFAAAVAAFVAQTKAWVADPALGHNCAPRAQAAAAFDAAATALDPFVRARFPEERAS</sequence>
<dbReference type="InterPro" id="IPR036273">
    <property type="entry name" value="CRAL/TRIO_N_dom_sf"/>
</dbReference>
<evidence type="ECO:0000313" key="3">
    <source>
        <dbReference type="Proteomes" id="UP001140217"/>
    </source>
</evidence>
<protein>
    <submittedName>
        <fullName evidence="2">Phosphatidylinositol transfer protein csr1</fullName>
    </submittedName>
</protein>
<dbReference type="InterPro" id="IPR036865">
    <property type="entry name" value="CRAL-TRIO_dom_sf"/>
</dbReference>
<dbReference type="CDD" id="cd00170">
    <property type="entry name" value="SEC14"/>
    <property type="match status" value="1"/>
</dbReference>
<evidence type="ECO:0000259" key="1">
    <source>
        <dbReference type="PROSITE" id="PS50191"/>
    </source>
</evidence>
<name>A0A9W8H4H1_9FUNG</name>
<keyword evidence="3" id="KW-1185">Reference proteome</keyword>
<dbReference type="InterPro" id="IPR052432">
    <property type="entry name" value="PITP/CRAL-TRIO"/>
</dbReference>
<dbReference type="Proteomes" id="UP001140217">
    <property type="component" value="Unassembled WGS sequence"/>
</dbReference>
<dbReference type="Pfam" id="PF00650">
    <property type="entry name" value="CRAL_TRIO"/>
    <property type="match status" value="1"/>
</dbReference>
<proteinExistence type="predicted"/>
<dbReference type="PROSITE" id="PS50191">
    <property type="entry name" value="CRAL_TRIO"/>
    <property type="match status" value="1"/>
</dbReference>
<accession>A0A9W8H4H1</accession>
<comment type="caution">
    <text evidence="2">The sequence shown here is derived from an EMBL/GenBank/DDBJ whole genome shotgun (WGS) entry which is preliminary data.</text>
</comment>
<dbReference type="PANTHER" id="PTHR46590">
    <property type="entry name" value="PHOSPHATIDYLINOSITOL TRANSFER PROTEIN CSR1-RELATED"/>
    <property type="match status" value="1"/>
</dbReference>
<dbReference type="EMBL" id="JANBUL010000227">
    <property type="protein sequence ID" value="KAJ2778473.1"/>
    <property type="molecule type" value="Genomic_DNA"/>
</dbReference>